<dbReference type="Pfam" id="PF13959">
    <property type="entry name" value="CTE_SPB4"/>
    <property type="match status" value="1"/>
</dbReference>
<feature type="compositionally biased region" description="Basic and acidic residues" evidence="10">
    <location>
        <begin position="502"/>
        <end position="513"/>
    </location>
</feature>
<feature type="compositionally biased region" description="Basic and acidic residues" evidence="10">
    <location>
        <begin position="692"/>
        <end position="704"/>
    </location>
</feature>
<dbReference type="SUPFAM" id="SSF52540">
    <property type="entry name" value="P-loop containing nucleoside triphosphate hydrolases"/>
    <property type="match status" value="1"/>
</dbReference>
<evidence type="ECO:0000256" key="7">
    <source>
        <dbReference type="ARBA" id="ARBA00047984"/>
    </source>
</evidence>
<dbReference type="PROSITE" id="PS51195">
    <property type="entry name" value="Q_MOTIF"/>
    <property type="match status" value="1"/>
</dbReference>
<dbReference type="GO" id="GO:0005524">
    <property type="term" value="F:ATP binding"/>
    <property type="evidence" value="ECO:0007669"/>
    <property type="project" value="UniProtKB-UniRule"/>
</dbReference>
<keyword evidence="3 9" id="KW-0347">Helicase</keyword>
<feature type="non-terminal residue" evidence="14">
    <location>
        <position position="815"/>
    </location>
</feature>
<dbReference type="PANTHER" id="PTHR24031">
    <property type="entry name" value="RNA HELICASE"/>
    <property type="match status" value="1"/>
</dbReference>
<dbReference type="InterPro" id="IPR014001">
    <property type="entry name" value="Helicase_ATP-bd"/>
</dbReference>
<evidence type="ECO:0000256" key="10">
    <source>
        <dbReference type="SAM" id="MobiDB-lite"/>
    </source>
</evidence>
<evidence type="ECO:0000256" key="5">
    <source>
        <dbReference type="ARBA" id="ARBA00022884"/>
    </source>
</evidence>
<dbReference type="Gene3D" id="3.40.50.300">
    <property type="entry name" value="P-loop containing nucleotide triphosphate hydrolases"/>
    <property type="match status" value="2"/>
</dbReference>
<dbReference type="InterPro" id="IPR001650">
    <property type="entry name" value="Helicase_C-like"/>
</dbReference>
<dbReference type="GO" id="GO:0003723">
    <property type="term" value="F:RNA binding"/>
    <property type="evidence" value="ECO:0007669"/>
    <property type="project" value="UniProtKB-UniRule"/>
</dbReference>
<gene>
    <name evidence="14" type="primary">Ddx10</name>
    <name evidence="14" type="ORF">STRCIN_R08149</name>
</gene>
<comment type="catalytic activity">
    <reaction evidence="7 9">
        <text>ATP + H2O = ADP + phosphate + H(+)</text>
        <dbReference type="Rhea" id="RHEA:13065"/>
        <dbReference type="ChEBI" id="CHEBI:15377"/>
        <dbReference type="ChEBI" id="CHEBI:15378"/>
        <dbReference type="ChEBI" id="CHEBI:30616"/>
        <dbReference type="ChEBI" id="CHEBI:43474"/>
        <dbReference type="ChEBI" id="CHEBI:456216"/>
        <dbReference type="EC" id="3.6.4.13"/>
    </reaction>
</comment>
<dbReference type="InterPro" id="IPR025313">
    <property type="entry name" value="SPB4-like_CTE"/>
</dbReference>
<feature type="region of interest" description="Disordered" evidence="10">
    <location>
        <begin position="591"/>
        <end position="610"/>
    </location>
</feature>
<protein>
    <recommendedName>
        <fullName evidence="9">ATP-dependent RNA helicase</fullName>
        <ecNumber evidence="9">3.6.4.13</ecNumber>
    </recommendedName>
</protein>
<feature type="compositionally biased region" description="Basic residues" evidence="10">
    <location>
        <begin position="682"/>
        <end position="691"/>
    </location>
</feature>
<evidence type="ECO:0000256" key="3">
    <source>
        <dbReference type="ARBA" id="ARBA00022806"/>
    </source>
</evidence>
<comment type="similarity">
    <text evidence="6">Belongs to the DEAD box helicase family. DDX10/DBP4 subfamily.</text>
</comment>
<dbReference type="AlphaFoldDB" id="A0A7K8FE39"/>
<comment type="function">
    <text evidence="9">RNA helicase.</text>
</comment>
<feature type="non-terminal residue" evidence="14">
    <location>
        <position position="1"/>
    </location>
</feature>
<evidence type="ECO:0000259" key="11">
    <source>
        <dbReference type="PROSITE" id="PS51192"/>
    </source>
</evidence>
<organism evidence="14 15">
    <name type="scientific">Struthidea cinerea</name>
    <dbReference type="NCBI Taxonomy" id="181839"/>
    <lineage>
        <taxon>Eukaryota</taxon>
        <taxon>Metazoa</taxon>
        <taxon>Chordata</taxon>
        <taxon>Craniata</taxon>
        <taxon>Vertebrata</taxon>
        <taxon>Euteleostomi</taxon>
        <taxon>Archelosauria</taxon>
        <taxon>Archosauria</taxon>
        <taxon>Dinosauria</taxon>
        <taxon>Saurischia</taxon>
        <taxon>Theropoda</taxon>
        <taxon>Coelurosauria</taxon>
        <taxon>Aves</taxon>
        <taxon>Neognathae</taxon>
        <taxon>Neoaves</taxon>
        <taxon>Telluraves</taxon>
        <taxon>Australaves</taxon>
        <taxon>Passeriformes</taxon>
        <taxon>Corvoidea</taxon>
        <taxon>Corcoracidae</taxon>
        <taxon>Struthidea</taxon>
    </lineage>
</organism>
<feature type="compositionally biased region" description="Acidic residues" evidence="10">
    <location>
        <begin position="524"/>
        <end position="543"/>
    </location>
</feature>
<accession>A0A7K8FE39</accession>
<keyword evidence="15" id="KW-1185">Reference proteome</keyword>
<comment type="caution">
    <text evidence="14">The sequence shown here is derived from an EMBL/GenBank/DDBJ whole genome shotgun (WGS) entry which is preliminary data.</text>
</comment>
<dbReference type="FunFam" id="3.40.50.300:FF:001089">
    <property type="entry name" value="RNA helicase"/>
    <property type="match status" value="1"/>
</dbReference>
<dbReference type="GO" id="GO:0003724">
    <property type="term" value="F:RNA helicase activity"/>
    <property type="evidence" value="ECO:0007669"/>
    <property type="project" value="UniProtKB-EC"/>
</dbReference>
<feature type="short sequence motif" description="Q motif" evidence="8">
    <location>
        <begin position="8"/>
        <end position="36"/>
    </location>
</feature>
<dbReference type="Pfam" id="PF00270">
    <property type="entry name" value="DEAD"/>
    <property type="match status" value="1"/>
</dbReference>
<dbReference type="SMART" id="SM00490">
    <property type="entry name" value="HELICc"/>
    <property type="match status" value="1"/>
</dbReference>
<evidence type="ECO:0000256" key="8">
    <source>
        <dbReference type="PROSITE-ProRule" id="PRU00552"/>
    </source>
</evidence>
<dbReference type="InterPro" id="IPR011545">
    <property type="entry name" value="DEAD/DEAH_box_helicase_dom"/>
</dbReference>
<dbReference type="InterPro" id="IPR014014">
    <property type="entry name" value="RNA_helicase_DEAD_Q_motif"/>
</dbReference>
<dbReference type="CDD" id="cd17941">
    <property type="entry name" value="DEADc_DDX10"/>
    <property type="match status" value="1"/>
</dbReference>
<feature type="compositionally biased region" description="Polar residues" evidence="10">
    <location>
        <begin position="492"/>
        <end position="501"/>
    </location>
</feature>
<evidence type="ECO:0000259" key="13">
    <source>
        <dbReference type="PROSITE" id="PS51195"/>
    </source>
</evidence>
<feature type="region of interest" description="Disordered" evidence="10">
    <location>
        <begin position="490"/>
        <end position="582"/>
    </location>
</feature>
<dbReference type="PROSITE" id="PS51194">
    <property type="entry name" value="HELICASE_CTER"/>
    <property type="match status" value="1"/>
</dbReference>
<dbReference type="SMART" id="SM00487">
    <property type="entry name" value="DEXDc"/>
    <property type="match status" value="1"/>
</dbReference>
<dbReference type="EC" id="3.6.4.13" evidence="9"/>
<evidence type="ECO:0000256" key="9">
    <source>
        <dbReference type="RuleBase" id="RU365068"/>
    </source>
</evidence>
<dbReference type="SMART" id="SM01178">
    <property type="entry name" value="DUF4217"/>
    <property type="match status" value="1"/>
</dbReference>
<evidence type="ECO:0000256" key="2">
    <source>
        <dbReference type="ARBA" id="ARBA00022801"/>
    </source>
</evidence>
<reference evidence="14 15" key="1">
    <citation type="submission" date="2019-09" db="EMBL/GenBank/DDBJ databases">
        <title>Bird 10,000 Genomes (B10K) Project - Family phase.</title>
        <authorList>
            <person name="Zhang G."/>
        </authorList>
    </citation>
    <scope>NUCLEOTIDE SEQUENCE [LARGE SCALE GENOMIC DNA]</scope>
    <source>
        <strain evidence="14">B10K-DU-029-33</strain>
        <tissue evidence="14">Heart</tissue>
    </source>
</reference>
<evidence type="ECO:0000256" key="1">
    <source>
        <dbReference type="ARBA" id="ARBA00022741"/>
    </source>
</evidence>
<evidence type="ECO:0000256" key="6">
    <source>
        <dbReference type="ARBA" id="ARBA00038084"/>
    </source>
</evidence>
<feature type="domain" description="DEAD-box RNA helicase Q" evidence="13">
    <location>
        <begin position="8"/>
        <end position="36"/>
    </location>
</feature>
<keyword evidence="2 9" id="KW-0378">Hydrolase</keyword>
<dbReference type="PROSITE" id="PS00039">
    <property type="entry name" value="DEAD_ATP_HELICASE"/>
    <property type="match status" value="1"/>
</dbReference>
<feature type="compositionally biased region" description="Acidic residues" evidence="10">
    <location>
        <begin position="740"/>
        <end position="754"/>
    </location>
</feature>
<comment type="domain">
    <text evidence="9">The Q motif is unique to and characteristic of the DEAD box family of RNA helicases and controls ATP binding and hydrolysis.</text>
</comment>
<dbReference type="InterPro" id="IPR000629">
    <property type="entry name" value="RNA-helicase_DEAD-box_CS"/>
</dbReference>
<proteinExistence type="inferred from homology"/>
<evidence type="ECO:0000313" key="15">
    <source>
        <dbReference type="Proteomes" id="UP000548317"/>
    </source>
</evidence>
<dbReference type="EMBL" id="VZTI01002748">
    <property type="protein sequence ID" value="NXB61588.1"/>
    <property type="molecule type" value="Genomic_DNA"/>
</dbReference>
<name>A0A7K8FE39_9CORV</name>
<dbReference type="GO" id="GO:0016787">
    <property type="term" value="F:hydrolase activity"/>
    <property type="evidence" value="ECO:0007669"/>
    <property type="project" value="UniProtKB-KW"/>
</dbReference>
<feature type="domain" description="Helicase C-terminal" evidence="12">
    <location>
        <begin position="226"/>
        <end position="388"/>
    </location>
</feature>
<dbReference type="InterPro" id="IPR027417">
    <property type="entry name" value="P-loop_NTPase"/>
</dbReference>
<evidence type="ECO:0000259" key="12">
    <source>
        <dbReference type="PROSITE" id="PS51194"/>
    </source>
</evidence>
<feature type="compositionally biased region" description="Acidic residues" evidence="10">
    <location>
        <begin position="561"/>
        <end position="575"/>
    </location>
</feature>
<sequence length="815" mass="92903">QINASEIQRFSDFPLSKKTLKGLQEAQYRVVTEIQRQTIGLALQGKDVLGAAKTGSGKTLAFIVPALELLYRQQWTSADGLGVLIISPTRELAYQTFKVLRKVGKNHEFSAGLIIGGKDLKEESERIHHINMLICTPGRLLQHMDETSYFYASDLQMLILDEADRILDMGFADTMNAIIENLPKKRQTLLFSATQTKSVKDLARLSLKDPEYVWVHEKAKFSTPATLDQNYVVCELQQKVNMLYSFLRTHLKKKSIVFFASCKEVQYLFRVFCKLQPGLPVLALHGKQQQMKRMEVYTCFVRKKAAVLFATDIAARGLDFPAVNWVIQFDCPEDANTYIHRVGRTARYKEGGEALLVLLPSEEKGMVEQLAQRKVPISEIKINPEKLTDIQKRMQAFLAQDQELKEKAQRCFVSYLRSVYLMKNKDVFDVFKLPLAEYALSLGLAMAPRVRFLQRVRKQLEAANGTDHLEETEQNENTLTLVNEEAAEKCGTNFSGKTSVNKTKEKQRRKETEECSASSGSAEESGESEDESKELSEEEEEEEKEGHVPSRVPNSDSMQFFEDDDDDDDDDDTDGLDLLTVKQRDVFGVEAKDNPAPITSKSKVKKKATKTQEAKKILKKKFKVNTKIVFTEDGELVQQWPPVQKSNLAQADEQDDASGINLDKAKEILREEDKFDKEEYRKKVKEKHREKRLKEKAARREARNKNAQVEEETVAFLAHSGSEEEFDPSTLPDPDKYKDSDEEQDSESEDSYSELEEKNGRRKRSNSNSTTAEEMPLKRKKVQFSQEEDPYLPLDTGLSLAEDEELVLHLLNSHS</sequence>
<dbReference type="Proteomes" id="UP000548317">
    <property type="component" value="Unassembled WGS sequence"/>
</dbReference>
<evidence type="ECO:0000256" key="4">
    <source>
        <dbReference type="ARBA" id="ARBA00022840"/>
    </source>
</evidence>
<feature type="domain" description="Helicase ATP-binding" evidence="11">
    <location>
        <begin position="39"/>
        <end position="213"/>
    </location>
</feature>
<dbReference type="CDD" id="cd18787">
    <property type="entry name" value="SF2_C_DEAD"/>
    <property type="match status" value="1"/>
</dbReference>
<keyword evidence="5 9" id="KW-0694">RNA-binding</keyword>
<evidence type="ECO:0000313" key="14">
    <source>
        <dbReference type="EMBL" id="NXB61588.1"/>
    </source>
</evidence>
<dbReference type="FunFam" id="3.40.50.300:FF:000874">
    <property type="entry name" value="RNA helicase"/>
    <property type="match status" value="1"/>
</dbReference>
<dbReference type="Pfam" id="PF00271">
    <property type="entry name" value="Helicase_C"/>
    <property type="match status" value="1"/>
</dbReference>
<feature type="region of interest" description="Disordered" evidence="10">
    <location>
        <begin position="677"/>
        <end position="798"/>
    </location>
</feature>
<dbReference type="PROSITE" id="PS51192">
    <property type="entry name" value="HELICASE_ATP_BIND_1"/>
    <property type="match status" value="1"/>
</dbReference>
<keyword evidence="1 9" id="KW-0547">Nucleotide-binding</keyword>
<keyword evidence="4 9" id="KW-0067">ATP-binding</keyword>